<dbReference type="AlphaFoldDB" id="A0A6C1DSA2"/>
<dbReference type="PANTHER" id="PTHR28268">
    <property type="entry name" value="MICOS SUBUNIT MIC26"/>
    <property type="match status" value="1"/>
</dbReference>
<sequence>MTKDFYRQLDPVEEKIVPPENAIVISSEAKEATVNEKEAKQGVLSQRVMKYIGENELVDGISVRDPDYLKRFFNERRKQFSAKWDKVTNKIDDIAGRYYAREESFTSTIASLHTDPNERLIPGLLSILVASMTGSVLARRRTWLLRATMPIILGSCCFAYAMPTTFRNTMGLIHNLEMNTFPHFTERQDRVWKETKRLSTASVQYYYDAKKWLNKDVEKTGNAIKNWTGVNVK</sequence>
<reference evidence="2 3" key="1">
    <citation type="journal article" date="2019" name="BMC Genomics">
        <title>Chromosome level assembly and comparative genome analysis confirm lager-brewing yeasts originated from a single hybridization.</title>
        <authorList>
            <person name="Salazar A.N."/>
            <person name="Gorter de Vries A.R."/>
            <person name="van den Broek M."/>
            <person name="Brouwers N."/>
            <person name="de la Torre Cortes P."/>
            <person name="Kuijpers N.G.A."/>
            <person name="Daran J.G."/>
            <person name="Abeel T."/>
        </authorList>
    </citation>
    <scope>NUCLEOTIDE SEQUENCE [LARGE SCALE GENOMIC DNA]</scope>
    <source>
        <strain evidence="2 3">CBS 1483</strain>
    </source>
</reference>
<keyword evidence="1" id="KW-0999">Mitochondrion inner membrane</keyword>
<proteinExistence type="predicted"/>
<feature type="transmembrane region" description="Helical" evidence="1">
    <location>
        <begin position="143"/>
        <end position="162"/>
    </location>
</feature>
<keyword evidence="1" id="KW-0812">Transmembrane</keyword>
<accession>A0A6C1DSA2</accession>
<keyword evidence="1" id="KW-1133">Transmembrane helix</keyword>
<dbReference type="GO" id="GO:0042407">
    <property type="term" value="P:cristae formation"/>
    <property type="evidence" value="ECO:0007669"/>
    <property type="project" value="InterPro"/>
</dbReference>
<comment type="function">
    <text evidence="1">Component of the MICOS complex, a large protein complex of the mitochondrial inner membrane that plays crucial roles in the maintenance of crista junctions, inner membrane architecture, and formation of contact sites to the outer membrane.</text>
</comment>
<dbReference type="InterPro" id="IPR019166">
    <property type="entry name" value="MIC26/MIC27"/>
</dbReference>
<dbReference type="GO" id="GO:0044284">
    <property type="term" value="C:mitochondrial crista junction"/>
    <property type="evidence" value="ECO:0007669"/>
    <property type="project" value="TreeGrafter"/>
</dbReference>
<dbReference type="InterPro" id="IPR033181">
    <property type="entry name" value="Mic26_fungi"/>
</dbReference>
<organism evidence="2 3">
    <name type="scientific">Saccharomyces pastorianus</name>
    <name type="common">Lager yeast</name>
    <name type="synonym">Saccharomyces cerevisiae x Saccharomyces eubayanus</name>
    <dbReference type="NCBI Taxonomy" id="27292"/>
    <lineage>
        <taxon>Eukaryota</taxon>
        <taxon>Fungi</taxon>
        <taxon>Dikarya</taxon>
        <taxon>Ascomycota</taxon>
        <taxon>Saccharomycotina</taxon>
        <taxon>Saccharomycetes</taxon>
        <taxon>Saccharomycetales</taxon>
        <taxon>Saccharomycetaceae</taxon>
        <taxon>Saccharomyces</taxon>
    </lineage>
</organism>
<name>A0A6C1DSA2_SACPS</name>
<evidence type="ECO:0000313" key="2">
    <source>
        <dbReference type="EMBL" id="QID79755.1"/>
    </source>
</evidence>
<protein>
    <recommendedName>
        <fullName evidence="1">MICOS complex subunit</fullName>
    </recommendedName>
</protein>
<comment type="subcellular location">
    <subcellularLocation>
        <location evidence="1">Mitochondrion inner membrane</location>
    </subcellularLocation>
</comment>
<dbReference type="Proteomes" id="UP000501346">
    <property type="component" value="Chromosome ScVII"/>
</dbReference>
<keyword evidence="1" id="KW-0496">Mitochondrion</keyword>
<evidence type="ECO:0000313" key="3">
    <source>
        <dbReference type="Proteomes" id="UP000501346"/>
    </source>
</evidence>
<dbReference type="OrthoDB" id="2399148at2759"/>
<dbReference type="GO" id="GO:0061617">
    <property type="term" value="C:MICOS complex"/>
    <property type="evidence" value="ECO:0007669"/>
    <property type="project" value="UniProtKB-UniRule"/>
</dbReference>
<dbReference type="EMBL" id="CP048988">
    <property type="protein sequence ID" value="QID79755.1"/>
    <property type="molecule type" value="Genomic_DNA"/>
</dbReference>
<comment type="subunit">
    <text evidence="1">Component of the mitochondrial contact site and cristae organizing system (MICOS) complex.</text>
</comment>
<keyword evidence="3" id="KW-1185">Reference proteome</keyword>
<evidence type="ECO:0000256" key="1">
    <source>
        <dbReference type="RuleBase" id="RU363021"/>
    </source>
</evidence>
<dbReference type="PANTHER" id="PTHR28268:SF1">
    <property type="entry name" value="MICOS SUBUNIT MIC26"/>
    <property type="match status" value="1"/>
</dbReference>
<dbReference type="Pfam" id="PF09769">
    <property type="entry name" value="ApoO"/>
    <property type="match status" value="1"/>
</dbReference>
<gene>
    <name evidence="2" type="primary">MIC26_1</name>
    <name evidence="2" type="ORF">GRS66_002048</name>
</gene>
<keyword evidence="1" id="KW-0472">Membrane</keyword>